<accession>A0ABT2MW52</accession>
<name>A0ABT2MW52_9CYAN</name>
<sequence length="56" mass="6128">MPKHPGGRPPSGRGKRLYIKHSKVKAVELIGELPDEAIPLVETLLEALTLKFPLEG</sequence>
<keyword evidence="2" id="KW-1185">Reference proteome</keyword>
<protein>
    <submittedName>
        <fullName evidence="1">Uncharacterized protein</fullName>
    </submittedName>
</protein>
<dbReference type="EMBL" id="JAMXFF010000040">
    <property type="protein sequence ID" value="MCT7968983.1"/>
    <property type="molecule type" value="Genomic_DNA"/>
</dbReference>
<organism evidence="1 2">
    <name type="scientific">Laspinema palackyanum D2a</name>
    <dbReference type="NCBI Taxonomy" id="2953684"/>
    <lineage>
        <taxon>Bacteria</taxon>
        <taxon>Bacillati</taxon>
        <taxon>Cyanobacteriota</taxon>
        <taxon>Cyanophyceae</taxon>
        <taxon>Oscillatoriophycideae</taxon>
        <taxon>Oscillatoriales</taxon>
        <taxon>Laspinemataceae</taxon>
        <taxon>Laspinema</taxon>
        <taxon>Laspinema palackyanum</taxon>
    </lineage>
</organism>
<gene>
    <name evidence="1" type="ORF">NG799_21970</name>
</gene>
<evidence type="ECO:0000313" key="1">
    <source>
        <dbReference type="EMBL" id="MCT7968983.1"/>
    </source>
</evidence>
<reference evidence="1 2" key="1">
    <citation type="journal article" date="2022" name="Front. Microbiol.">
        <title>High genomic differentiation and limited gene flow indicate recent cryptic speciation within the genus Laspinema (cyanobacteria).</title>
        <authorList>
            <person name="Stanojkovic A."/>
            <person name="Skoupy S."/>
            <person name="Skaloud P."/>
            <person name="Dvorak P."/>
        </authorList>
    </citation>
    <scope>NUCLEOTIDE SEQUENCE [LARGE SCALE GENOMIC DNA]</scope>
    <source>
        <strain evidence="1 2">D2a</strain>
    </source>
</reference>
<dbReference type="RefSeq" id="WP_368008465.1">
    <property type="nucleotide sequence ID" value="NZ_JAMXFF010000040.1"/>
</dbReference>
<dbReference type="Proteomes" id="UP001525890">
    <property type="component" value="Unassembled WGS sequence"/>
</dbReference>
<comment type="caution">
    <text evidence="1">The sequence shown here is derived from an EMBL/GenBank/DDBJ whole genome shotgun (WGS) entry which is preliminary data.</text>
</comment>
<proteinExistence type="predicted"/>
<evidence type="ECO:0000313" key="2">
    <source>
        <dbReference type="Proteomes" id="UP001525890"/>
    </source>
</evidence>